<dbReference type="InterPro" id="IPR007831">
    <property type="entry name" value="T2SS_GspE_N"/>
</dbReference>
<dbReference type="InterPro" id="IPR001482">
    <property type="entry name" value="T2SS/T4SS_dom"/>
</dbReference>
<dbReference type="Gene3D" id="3.40.50.300">
    <property type="entry name" value="P-loop containing nucleotide triphosphate hydrolases"/>
    <property type="match status" value="1"/>
</dbReference>
<feature type="domain" description="Bacterial type II secretion system protein E" evidence="4">
    <location>
        <begin position="377"/>
        <end position="391"/>
    </location>
</feature>
<dbReference type="SUPFAM" id="SSF160246">
    <property type="entry name" value="EspE N-terminal domain-like"/>
    <property type="match status" value="1"/>
</dbReference>
<keyword evidence="6" id="KW-1185">Reference proteome</keyword>
<name>A0A6F8PPP6_9GAMM</name>
<evidence type="ECO:0000256" key="1">
    <source>
        <dbReference type="ARBA" id="ARBA00006611"/>
    </source>
</evidence>
<dbReference type="Proteomes" id="UP000501466">
    <property type="component" value="Chromosome"/>
</dbReference>
<dbReference type="PROSITE" id="PS00662">
    <property type="entry name" value="T2SP_E"/>
    <property type="match status" value="1"/>
</dbReference>
<dbReference type="GO" id="GO:0005524">
    <property type="term" value="F:ATP binding"/>
    <property type="evidence" value="ECO:0007669"/>
    <property type="project" value="UniProtKB-KW"/>
</dbReference>
<reference evidence="6" key="1">
    <citation type="submission" date="2019-11" db="EMBL/GenBank/DDBJ databases">
        <title>Isolation and characterization of two novel species in the genus Thiomicrorhabdus.</title>
        <authorList>
            <person name="Mochizuki J."/>
            <person name="Kojima H."/>
            <person name="Fukui M."/>
        </authorList>
    </citation>
    <scope>NUCLEOTIDE SEQUENCE [LARGE SCALE GENOMIC DNA]</scope>
    <source>
        <strain evidence="6">AkT22</strain>
    </source>
</reference>
<dbReference type="Pfam" id="PF00437">
    <property type="entry name" value="T2SSE"/>
    <property type="match status" value="1"/>
</dbReference>
<keyword evidence="2" id="KW-0547">Nucleotide-binding</keyword>
<dbReference type="InterPro" id="IPR037257">
    <property type="entry name" value="T2SS_E_N_sf"/>
</dbReference>
<dbReference type="PANTHER" id="PTHR30258:SF2">
    <property type="entry name" value="COMG OPERON PROTEIN 1"/>
    <property type="match status" value="1"/>
</dbReference>
<dbReference type="InterPro" id="IPR027417">
    <property type="entry name" value="P-loop_NTPase"/>
</dbReference>
<dbReference type="SMART" id="SM00382">
    <property type="entry name" value="AAA"/>
    <property type="match status" value="1"/>
</dbReference>
<dbReference type="Gene3D" id="3.30.300.160">
    <property type="entry name" value="Type II secretion system, protein E, N-terminal domain"/>
    <property type="match status" value="1"/>
</dbReference>
<sequence>MAIKPVRIGEQLIEKGLVSADQLRIALAEQKKTGKKLGEALSSLGFLTEEAAREAIGDAVGYSSMSLKGVVPDSDALQLISEAFARANLIMPISLGSDQLKLAMANPDDIILLDKIRRHIKKDIRLAPVLVVAKEIQTAIDYYYGYELSIDGIIHELETGQVDNYSLSDQAEYSQPMVRLVDSILTDAVKNSASDIHFEPEEHYIRIRYRIDGVLQQIRLLHKSLWSSLVVRLKVVSNLDLTDQRLPQDGHMDLIVYGRRIDFRVSSLPGTHGENFVLRILDRDKGIVPLENLGLDPHSFQQLKLMMARPTGILLVTGPTGSGKTTTLYSMLNEMNEMGVNIMTLEDPVEYPMTLIRQTAVNEDVGLTFAAGIRSLLRQDPDIILIGEIRDGDTAQMAMRAAMTGHQVFATLHTNSAIGSIPRLLDIGVTRSILSGNIIGIVAQRLTRKLCESCKKAYTPEAFELSLLGFEPHEKPVLYKACGCEACKGLGYKGRLAILETLRFTEEMDSLLLEGASQHQILAQAVKQGFFTMTQSALRWVKSGHTTLEEISRVVDLTELL</sequence>
<dbReference type="GO" id="GO:0016887">
    <property type="term" value="F:ATP hydrolysis activity"/>
    <property type="evidence" value="ECO:0007669"/>
    <property type="project" value="TreeGrafter"/>
</dbReference>
<evidence type="ECO:0000256" key="2">
    <source>
        <dbReference type="ARBA" id="ARBA00022741"/>
    </source>
</evidence>
<dbReference type="SUPFAM" id="SSF52540">
    <property type="entry name" value="P-loop containing nucleoside triphosphate hydrolases"/>
    <property type="match status" value="1"/>
</dbReference>
<comment type="similarity">
    <text evidence="1">Belongs to the GSP E family.</text>
</comment>
<gene>
    <name evidence="5" type="ORF">THMIRHAT_18210</name>
</gene>
<evidence type="ECO:0000313" key="6">
    <source>
        <dbReference type="Proteomes" id="UP000501466"/>
    </source>
</evidence>
<dbReference type="Gene3D" id="3.30.450.90">
    <property type="match status" value="1"/>
</dbReference>
<dbReference type="AlphaFoldDB" id="A0A6F8PPP6"/>
<dbReference type="CDD" id="cd01129">
    <property type="entry name" value="PulE-GspE-like"/>
    <property type="match status" value="1"/>
</dbReference>
<evidence type="ECO:0000259" key="4">
    <source>
        <dbReference type="PROSITE" id="PS00662"/>
    </source>
</evidence>
<proteinExistence type="inferred from homology"/>
<dbReference type="KEGG" id="tzo:THMIRHAT_18210"/>
<dbReference type="PANTHER" id="PTHR30258">
    <property type="entry name" value="TYPE II SECRETION SYSTEM PROTEIN GSPE-RELATED"/>
    <property type="match status" value="1"/>
</dbReference>
<evidence type="ECO:0000313" key="5">
    <source>
        <dbReference type="EMBL" id="BBP44075.1"/>
    </source>
</evidence>
<dbReference type="Pfam" id="PF05157">
    <property type="entry name" value="MshEN"/>
    <property type="match status" value="1"/>
</dbReference>
<accession>A0A6F8PPP6</accession>
<organism evidence="5 6">
    <name type="scientific">Thiosulfativibrio zosterae</name>
    <dbReference type="NCBI Taxonomy" id="2675053"/>
    <lineage>
        <taxon>Bacteria</taxon>
        <taxon>Pseudomonadati</taxon>
        <taxon>Pseudomonadota</taxon>
        <taxon>Gammaproteobacteria</taxon>
        <taxon>Thiotrichales</taxon>
        <taxon>Piscirickettsiaceae</taxon>
        <taxon>Thiosulfativibrio</taxon>
    </lineage>
</organism>
<dbReference type="InterPro" id="IPR003593">
    <property type="entry name" value="AAA+_ATPase"/>
</dbReference>
<dbReference type="RefSeq" id="WP_173291828.1">
    <property type="nucleotide sequence ID" value="NZ_AP021888.1"/>
</dbReference>
<keyword evidence="3" id="KW-0067">ATP-binding</keyword>
<dbReference type="EMBL" id="AP021888">
    <property type="protein sequence ID" value="BBP44075.1"/>
    <property type="molecule type" value="Genomic_DNA"/>
</dbReference>
<evidence type="ECO:0000256" key="3">
    <source>
        <dbReference type="ARBA" id="ARBA00022840"/>
    </source>
</evidence>
<protein>
    <submittedName>
        <fullName evidence="5">Type II secretion system protein E</fullName>
    </submittedName>
</protein>
<dbReference type="GO" id="GO:0005886">
    <property type="term" value="C:plasma membrane"/>
    <property type="evidence" value="ECO:0007669"/>
    <property type="project" value="TreeGrafter"/>
</dbReference>